<keyword evidence="2" id="KW-1185">Reference proteome</keyword>
<organism evidence="1 2">
    <name type="scientific">Portunus trituberculatus</name>
    <name type="common">Swimming crab</name>
    <name type="synonym">Neptunus trituberculatus</name>
    <dbReference type="NCBI Taxonomy" id="210409"/>
    <lineage>
        <taxon>Eukaryota</taxon>
        <taxon>Metazoa</taxon>
        <taxon>Ecdysozoa</taxon>
        <taxon>Arthropoda</taxon>
        <taxon>Crustacea</taxon>
        <taxon>Multicrustacea</taxon>
        <taxon>Malacostraca</taxon>
        <taxon>Eumalacostraca</taxon>
        <taxon>Eucarida</taxon>
        <taxon>Decapoda</taxon>
        <taxon>Pleocyemata</taxon>
        <taxon>Brachyura</taxon>
        <taxon>Eubrachyura</taxon>
        <taxon>Portunoidea</taxon>
        <taxon>Portunidae</taxon>
        <taxon>Portuninae</taxon>
        <taxon>Portunus</taxon>
    </lineage>
</organism>
<reference evidence="1 2" key="1">
    <citation type="submission" date="2019-05" db="EMBL/GenBank/DDBJ databases">
        <title>Another draft genome of Portunus trituberculatus and its Hox gene families provides insights of decapod evolution.</title>
        <authorList>
            <person name="Jeong J.-H."/>
            <person name="Song I."/>
            <person name="Kim S."/>
            <person name="Choi T."/>
            <person name="Kim D."/>
            <person name="Ryu S."/>
            <person name="Kim W."/>
        </authorList>
    </citation>
    <scope>NUCLEOTIDE SEQUENCE [LARGE SCALE GENOMIC DNA]</scope>
    <source>
        <tissue evidence="1">Muscle</tissue>
    </source>
</reference>
<accession>A0A5B7EYB8</accession>
<comment type="caution">
    <text evidence="1">The sequence shown here is derived from an EMBL/GenBank/DDBJ whole genome shotgun (WGS) entry which is preliminary data.</text>
</comment>
<sequence>MTSGYQSYGKCTVEGDREQRTEDWELVFSLIAEKLLRCLVHVFYIAPPSLLLRLGHIERVFQNLLLLWGEGEARVAVLDGVRGTCLLHHPAVGFIVARGKVVVRWLLVAVVAVAHLLHGAETLVLSPSTPASGLRLGGGPVGGMGWLKREGAVTFLAVKIREN</sequence>
<dbReference type="EMBL" id="VSRR010003745">
    <property type="protein sequence ID" value="MPC37314.1"/>
    <property type="molecule type" value="Genomic_DNA"/>
</dbReference>
<protein>
    <submittedName>
        <fullName evidence="1">Uncharacterized protein</fullName>
    </submittedName>
</protein>
<proteinExistence type="predicted"/>
<name>A0A5B7EYB8_PORTR</name>
<evidence type="ECO:0000313" key="1">
    <source>
        <dbReference type="EMBL" id="MPC37314.1"/>
    </source>
</evidence>
<dbReference type="Proteomes" id="UP000324222">
    <property type="component" value="Unassembled WGS sequence"/>
</dbReference>
<evidence type="ECO:0000313" key="2">
    <source>
        <dbReference type="Proteomes" id="UP000324222"/>
    </source>
</evidence>
<dbReference type="AlphaFoldDB" id="A0A5B7EYB8"/>
<gene>
    <name evidence="1" type="ORF">E2C01_030788</name>
</gene>